<gene>
    <name evidence="6" type="primary">glpB</name>
    <name evidence="6" type="ORF">DPRO_3256</name>
</gene>
<evidence type="ECO:0000256" key="2">
    <source>
        <dbReference type="ARBA" id="ARBA00022643"/>
    </source>
</evidence>
<keyword evidence="2" id="KW-0288">FMN</keyword>
<evidence type="ECO:0000259" key="5">
    <source>
        <dbReference type="Pfam" id="PF00890"/>
    </source>
</evidence>
<keyword evidence="7" id="KW-1185">Reference proteome</keyword>
<reference evidence="7" key="1">
    <citation type="submission" date="2017-09" db="EMBL/GenBank/DDBJ databases">
        <authorList>
            <person name="Regsiter A."/>
            <person name="William W."/>
        </authorList>
    </citation>
    <scope>NUCLEOTIDE SEQUENCE [LARGE SCALE GENOMIC DNA]</scope>
    <source>
        <strain evidence="7">500-1</strain>
    </source>
</reference>
<accession>A0A2C8FC13</accession>
<dbReference type="KEGG" id="pprf:DPRO_3256"/>
<name>A0A2C8FC13_9BACT</name>
<dbReference type="SUPFAM" id="SSF51905">
    <property type="entry name" value="FAD/NAD(P)-binding domain"/>
    <property type="match status" value="1"/>
</dbReference>
<sequence length="422" mass="46121">MTGNNTVYDVMVIGSGFAGMAATLFAARRGLSVVQTGATGGIDFSTGFLDLMGVHPISEGKRWSDPWQAIDAAITDFPNHPYALMSHDEIAESIKEFTDFLGEYGLKYVGKEQQNTCIMTPVGTVKRTYRIHKTAWNGAVALESKAPTLIVDFQGLKGFSARQLVENRQKDWPLLRSVRVSFPGSSGELFPEHMAWTLADPKHRVQLAETVRPQLEQVEYVGFPAVLGLTNPAEVVAHLEELLGVKVFEVPTMPPSIAGPRLRSVFDRGLPNLGVKTRSQKMVTAVRMKDHGVMEFDIGKGGGMNTVAAKSAILASGRFFGKGLKAGRTGVLEPVFNIPVHQPERREDWHQKEFFDAKGHPVNMAGIEVDARLRPLGEDGKPVNERLHAAGAILAHHDWMRMKCGAGLAIATAYKAVRELTG</sequence>
<dbReference type="OrthoDB" id="140595at2"/>
<organism evidence="6 7">
    <name type="scientific">Pseudodesulfovibrio profundus</name>
    <dbReference type="NCBI Taxonomy" id="57320"/>
    <lineage>
        <taxon>Bacteria</taxon>
        <taxon>Pseudomonadati</taxon>
        <taxon>Thermodesulfobacteriota</taxon>
        <taxon>Desulfovibrionia</taxon>
        <taxon>Desulfovibrionales</taxon>
        <taxon>Desulfovibrionaceae</taxon>
    </lineage>
</organism>
<feature type="transmembrane region" description="Helical" evidence="4">
    <location>
        <begin position="6"/>
        <end position="27"/>
    </location>
</feature>
<dbReference type="PIRSF" id="PIRSF000141">
    <property type="entry name" value="Anaerobic_G3P_dh"/>
    <property type="match status" value="1"/>
</dbReference>
<keyword evidence="1" id="KW-0285">Flavoprotein</keyword>
<protein>
    <submittedName>
        <fullName evidence="6">Glycerol-3-phosphate dehydrogenase, anaerobic, B subunit</fullName>
        <ecNumber evidence="6">1.1.5.3</ecNumber>
    </submittedName>
</protein>
<feature type="domain" description="FAD-dependent oxidoreductase 2 FAD-binding" evidence="5">
    <location>
        <begin position="9"/>
        <end position="408"/>
    </location>
</feature>
<evidence type="ECO:0000256" key="1">
    <source>
        <dbReference type="ARBA" id="ARBA00022630"/>
    </source>
</evidence>
<dbReference type="InterPro" id="IPR009158">
    <property type="entry name" value="G3P_DH_GlpB_su"/>
</dbReference>
<dbReference type="RefSeq" id="WP_097012933.1">
    <property type="nucleotide sequence ID" value="NZ_LT907975.1"/>
</dbReference>
<dbReference type="EC" id="1.1.5.3" evidence="6"/>
<evidence type="ECO:0000313" key="7">
    <source>
        <dbReference type="Proteomes" id="UP000219215"/>
    </source>
</evidence>
<keyword evidence="4" id="KW-0812">Transmembrane</keyword>
<keyword evidence="4" id="KW-1133">Transmembrane helix</keyword>
<proteinExistence type="predicted"/>
<dbReference type="NCBIfam" id="NF003725">
    <property type="entry name" value="PRK05329.2-4"/>
    <property type="match status" value="1"/>
</dbReference>
<evidence type="ECO:0000313" key="6">
    <source>
        <dbReference type="EMBL" id="SOB60168.1"/>
    </source>
</evidence>
<dbReference type="InterPro" id="IPR036188">
    <property type="entry name" value="FAD/NAD-bd_sf"/>
</dbReference>
<dbReference type="Pfam" id="PF00890">
    <property type="entry name" value="FAD_binding_2"/>
    <property type="match status" value="1"/>
</dbReference>
<dbReference type="NCBIfam" id="TIGR03378">
    <property type="entry name" value="glycerol3P_GlpB"/>
    <property type="match status" value="1"/>
</dbReference>
<dbReference type="AlphaFoldDB" id="A0A2C8FC13"/>
<keyword evidence="3 6" id="KW-0560">Oxidoreductase</keyword>
<evidence type="ECO:0000256" key="3">
    <source>
        <dbReference type="ARBA" id="ARBA00023002"/>
    </source>
</evidence>
<keyword evidence="4" id="KW-0472">Membrane</keyword>
<dbReference type="Gene3D" id="3.50.50.60">
    <property type="entry name" value="FAD/NAD(P)-binding domain"/>
    <property type="match status" value="1"/>
</dbReference>
<dbReference type="GO" id="GO:0004368">
    <property type="term" value="F:glycerol-3-phosphate dehydrogenase (quinone) activity"/>
    <property type="evidence" value="ECO:0007669"/>
    <property type="project" value="UniProtKB-EC"/>
</dbReference>
<dbReference type="Proteomes" id="UP000219215">
    <property type="component" value="Chromosome DPRO"/>
</dbReference>
<dbReference type="EMBL" id="LT907975">
    <property type="protein sequence ID" value="SOB60168.1"/>
    <property type="molecule type" value="Genomic_DNA"/>
</dbReference>
<dbReference type="InterPro" id="IPR003953">
    <property type="entry name" value="FAD-dep_OxRdtase_2_FAD-bd"/>
</dbReference>
<evidence type="ECO:0000256" key="4">
    <source>
        <dbReference type="SAM" id="Phobius"/>
    </source>
</evidence>
<dbReference type="GO" id="GO:0009331">
    <property type="term" value="C:glycerol-3-phosphate dehydrogenase (FAD) complex"/>
    <property type="evidence" value="ECO:0007669"/>
    <property type="project" value="InterPro"/>
</dbReference>